<protein>
    <recommendedName>
        <fullName evidence="5">Acetylornithine aminotransferase</fullName>
        <shortName evidence="5">ACOAT</shortName>
        <ecNumber evidence="5">2.6.1.11</ecNumber>
    </recommendedName>
</protein>
<accession>A0A1F6TKC7</accession>
<feature type="binding site" evidence="5">
    <location>
        <position position="273"/>
    </location>
    <ligand>
        <name>N(2)-acetyl-L-ornithine</name>
        <dbReference type="ChEBI" id="CHEBI:57805"/>
    </ligand>
</feature>
<name>A0A1F6TKC7_9PROT</name>
<feature type="binding site" evidence="5">
    <location>
        <position position="274"/>
    </location>
    <ligand>
        <name>pyridoxal 5'-phosphate</name>
        <dbReference type="ChEBI" id="CHEBI:597326"/>
    </ligand>
</feature>
<dbReference type="GO" id="GO:0042802">
    <property type="term" value="F:identical protein binding"/>
    <property type="evidence" value="ECO:0007669"/>
    <property type="project" value="TreeGrafter"/>
</dbReference>
<dbReference type="SUPFAM" id="SSF53383">
    <property type="entry name" value="PLP-dependent transferases"/>
    <property type="match status" value="1"/>
</dbReference>
<dbReference type="FunFam" id="3.40.640.10:FF:000004">
    <property type="entry name" value="Acetylornithine aminotransferase"/>
    <property type="match status" value="1"/>
</dbReference>
<dbReference type="PIRSF" id="PIRSF000521">
    <property type="entry name" value="Transaminase_4ab_Lys_Orn"/>
    <property type="match status" value="1"/>
</dbReference>
<dbReference type="NCBIfam" id="NF002325">
    <property type="entry name" value="PRK01278.1"/>
    <property type="match status" value="1"/>
</dbReference>
<dbReference type="PANTHER" id="PTHR11986">
    <property type="entry name" value="AMINOTRANSFERASE CLASS III"/>
    <property type="match status" value="1"/>
</dbReference>
<keyword evidence="5" id="KW-0963">Cytoplasm</keyword>
<dbReference type="Gene3D" id="3.90.1150.10">
    <property type="entry name" value="Aspartate Aminotransferase, domain 1"/>
    <property type="match status" value="1"/>
</dbReference>
<dbReference type="EMBL" id="MFSU01000101">
    <property type="protein sequence ID" value="OGI45587.1"/>
    <property type="molecule type" value="Genomic_DNA"/>
</dbReference>
<dbReference type="EC" id="2.6.1.11" evidence="5"/>
<comment type="pathway">
    <text evidence="5">Amino-acid biosynthesis; L-arginine biosynthesis; N(2)-acetyl-L-ornithine from L-glutamate: step 4/4.</text>
</comment>
<dbReference type="Gene3D" id="3.40.640.10">
    <property type="entry name" value="Type I PLP-dependent aspartate aminotransferase-like (Major domain)"/>
    <property type="match status" value="1"/>
</dbReference>
<feature type="binding site" evidence="5">
    <location>
        <position position="129"/>
    </location>
    <ligand>
        <name>pyridoxal 5'-phosphate</name>
        <dbReference type="ChEBI" id="CHEBI:597326"/>
    </ligand>
</feature>
<dbReference type="CDD" id="cd00610">
    <property type="entry name" value="OAT_like"/>
    <property type="match status" value="1"/>
</dbReference>
<evidence type="ECO:0000256" key="1">
    <source>
        <dbReference type="ARBA" id="ARBA00022576"/>
    </source>
</evidence>
<comment type="subunit">
    <text evidence="5">Homodimer.</text>
</comment>
<sequence length="400" mass="42834">MPHSCLMSTFSRLPVAFVRGEGVWLWDAQGNKYLDALAGVAVCGLGHAHPAVTAAICDQAGKLVHTSNWYEIPLQEKLAERLCRLSSMDNAFLCNSGAEANEAAIKLARLYGHKREVLNPGIIVTEGSFHGRTLATLSATGNRKIQAGFEPLVQGFYRVPYNDLAAVRQIAEHNKNVVAVLVEPIAGEGGIQIPADGYLKDLRRICDERGWLLMLDEIQTGLCRTGKWFACQHEGVAPDVMTLAKGLGNGVPIGACLARGAAAQLFAPGSHGSTFGGNPLACRAALAVLEVLEKERLDARAAQLGARLLQDFAQRLAGVKGVKDIRGRGLMLAIELDRPCKELMTAALERGLLINVTAENVVRLLPPLILSDAEADLLARELTDIVRAFLAAPAAAGETR</sequence>
<dbReference type="HAMAP" id="MF_01107">
    <property type="entry name" value="ArgD_aminotrans_3"/>
    <property type="match status" value="1"/>
</dbReference>
<comment type="catalytic activity">
    <reaction evidence="5">
        <text>N(2)-acetyl-L-ornithine + 2-oxoglutarate = N-acetyl-L-glutamate 5-semialdehyde + L-glutamate</text>
        <dbReference type="Rhea" id="RHEA:18049"/>
        <dbReference type="ChEBI" id="CHEBI:16810"/>
        <dbReference type="ChEBI" id="CHEBI:29123"/>
        <dbReference type="ChEBI" id="CHEBI:29985"/>
        <dbReference type="ChEBI" id="CHEBI:57805"/>
        <dbReference type="EC" id="2.6.1.11"/>
    </reaction>
</comment>
<comment type="similarity">
    <text evidence="5">Belongs to the class-III pyridoxal-phosphate-dependent aminotransferase family. ArgD subfamily.</text>
</comment>
<feature type="modified residue" description="N6-(pyridoxal phosphate)lysine" evidence="5">
    <location>
        <position position="245"/>
    </location>
</feature>
<keyword evidence="1 5" id="KW-0032">Aminotransferase</keyword>
<gene>
    <name evidence="5" type="primary">argD</name>
    <name evidence="6" type="ORF">A2151_06485</name>
</gene>
<keyword evidence="3 5" id="KW-0808">Transferase</keyword>
<keyword evidence="2 5" id="KW-0028">Amino-acid biosynthesis</keyword>
<dbReference type="AlphaFoldDB" id="A0A1F6TKC7"/>
<dbReference type="InterPro" id="IPR050103">
    <property type="entry name" value="Class-III_PLP-dep_AT"/>
</dbReference>
<dbReference type="InterPro" id="IPR049704">
    <property type="entry name" value="Aminotrans_3_PPA_site"/>
</dbReference>
<dbReference type="UniPathway" id="UPA00068">
    <property type="reaction ID" value="UER00109"/>
</dbReference>
<dbReference type="GO" id="GO:0005737">
    <property type="term" value="C:cytoplasm"/>
    <property type="evidence" value="ECO:0007669"/>
    <property type="project" value="UniProtKB-SubCell"/>
</dbReference>
<comment type="subcellular location">
    <subcellularLocation>
        <location evidence="5">Cytoplasm</location>
    </subcellularLocation>
</comment>
<dbReference type="Proteomes" id="UP000178885">
    <property type="component" value="Unassembled WGS sequence"/>
</dbReference>
<organism evidence="6 7">
    <name type="scientific">Candidatus Muproteobacteria bacterium RBG_16_65_34</name>
    <dbReference type="NCBI Taxonomy" id="1817760"/>
    <lineage>
        <taxon>Bacteria</taxon>
        <taxon>Pseudomonadati</taxon>
        <taxon>Pseudomonadota</taxon>
        <taxon>Candidatus Muproteobacteria</taxon>
    </lineage>
</organism>
<dbReference type="InterPro" id="IPR015424">
    <property type="entry name" value="PyrdxlP-dep_Trfase"/>
</dbReference>
<proteinExistence type="inferred from homology"/>
<evidence type="ECO:0000313" key="6">
    <source>
        <dbReference type="EMBL" id="OGI45587.1"/>
    </source>
</evidence>
<comment type="caution">
    <text evidence="6">The sequence shown here is derived from an EMBL/GenBank/DDBJ whole genome shotgun (WGS) entry which is preliminary data.</text>
</comment>
<feature type="binding site" evidence="5">
    <location>
        <begin position="97"/>
        <end position="98"/>
    </location>
    <ligand>
        <name>pyridoxal 5'-phosphate</name>
        <dbReference type="ChEBI" id="CHEBI:597326"/>
    </ligand>
</feature>
<evidence type="ECO:0000256" key="4">
    <source>
        <dbReference type="ARBA" id="ARBA00022898"/>
    </source>
</evidence>
<dbReference type="Pfam" id="PF00202">
    <property type="entry name" value="Aminotran_3"/>
    <property type="match status" value="1"/>
</dbReference>
<evidence type="ECO:0000313" key="7">
    <source>
        <dbReference type="Proteomes" id="UP000178885"/>
    </source>
</evidence>
<dbReference type="NCBIfam" id="TIGR00707">
    <property type="entry name" value="argD"/>
    <property type="match status" value="1"/>
</dbReference>
<evidence type="ECO:0000256" key="5">
    <source>
        <dbReference type="HAMAP-Rule" id="MF_01107"/>
    </source>
</evidence>
<reference evidence="6 7" key="1">
    <citation type="journal article" date="2016" name="Nat. Commun.">
        <title>Thousands of microbial genomes shed light on interconnected biogeochemical processes in an aquifer system.</title>
        <authorList>
            <person name="Anantharaman K."/>
            <person name="Brown C.T."/>
            <person name="Hug L.A."/>
            <person name="Sharon I."/>
            <person name="Castelle C.J."/>
            <person name="Probst A.J."/>
            <person name="Thomas B.C."/>
            <person name="Singh A."/>
            <person name="Wilkins M.J."/>
            <person name="Karaoz U."/>
            <person name="Brodie E.L."/>
            <person name="Williams K.H."/>
            <person name="Hubbard S.S."/>
            <person name="Banfield J.F."/>
        </authorList>
    </citation>
    <scope>NUCLEOTIDE SEQUENCE [LARGE SCALE GENOMIC DNA]</scope>
</reference>
<keyword evidence="4 5" id="KW-0663">Pyridoxal phosphate</keyword>
<dbReference type="PROSITE" id="PS00600">
    <property type="entry name" value="AA_TRANSFER_CLASS_3"/>
    <property type="match status" value="1"/>
</dbReference>
<dbReference type="InterPro" id="IPR015421">
    <property type="entry name" value="PyrdxlP-dep_Trfase_major"/>
</dbReference>
<dbReference type="InterPro" id="IPR004636">
    <property type="entry name" value="AcOrn/SuccOrn_fam"/>
</dbReference>
<dbReference type="STRING" id="1817760.A2151_06485"/>
<evidence type="ECO:0000256" key="3">
    <source>
        <dbReference type="ARBA" id="ARBA00022679"/>
    </source>
</evidence>
<dbReference type="GO" id="GO:0030170">
    <property type="term" value="F:pyridoxal phosphate binding"/>
    <property type="evidence" value="ECO:0007669"/>
    <property type="project" value="InterPro"/>
</dbReference>
<dbReference type="InterPro" id="IPR005814">
    <property type="entry name" value="Aminotrans_3"/>
</dbReference>
<dbReference type="InterPro" id="IPR015422">
    <property type="entry name" value="PyrdxlP-dep_Trfase_small"/>
</dbReference>
<dbReference type="PANTHER" id="PTHR11986:SF79">
    <property type="entry name" value="ACETYLORNITHINE AMINOTRANSFERASE, MITOCHONDRIAL"/>
    <property type="match status" value="1"/>
</dbReference>
<feature type="binding site" evidence="5">
    <location>
        <position position="132"/>
    </location>
    <ligand>
        <name>N(2)-acetyl-L-ornithine</name>
        <dbReference type="ChEBI" id="CHEBI:57805"/>
    </ligand>
</feature>
<feature type="binding site" evidence="5">
    <location>
        <begin position="216"/>
        <end position="219"/>
    </location>
    <ligand>
        <name>pyridoxal 5'-phosphate</name>
        <dbReference type="ChEBI" id="CHEBI:597326"/>
    </ligand>
</feature>
<keyword evidence="5" id="KW-0055">Arginine biosynthesis</keyword>
<dbReference type="GO" id="GO:0006526">
    <property type="term" value="P:L-arginine biosynthetic process"/>
    <property type="evidence" value="ECO:0007669"/>
    <property type="project" value="UniProtKB-UniRule"/>
</dbReference>
<dbReference type="GO" id="GO:0003992">
    <property type="term" value="F:N2-acetyl-L-ornithine:2-oxoglutarate 5-aminotransferase activity"/>
    <property type="evidence" value="ECO:0007669"/>
    <property type="project" value="UniProtKB-UniRule"/>
</dbReference>
<evidence type="ECO:0000256" key="2">
    <source>
        <dbReference type="ARBA" id="ARBA00022605"/>
    </source>
</evidence>
<comment type="cofactor">
    <cofactor evidence="5">
        <name>pyridoxal 5'-phosphate</name>
        <dbReference type="ChEBI" id="CHEBI:597326"/>
    </cofactor>
    <text evidence="5">Binds 1 pyridoxal phosphate per subunit.</text>
</comment>
<comment type="miscellaneous">
    <text evidence="5">May also have succinyldiaminopimelate aminotransferase activity, thus carrying out the corresponding step in lysine biosynthesis.</text>
</comment>